<protein>
    <submittedName>
        <fullName evidence="3">Putative membrane protein</fullName>
    </submittedName>
</protein>
<dbReference type="OrthoDB" id="53394at2157"/>
<dbReference type="Proteomes" id="UP000199161">
    <property type="component" value="Unassembled WGS sequence"/>
</dbReference>
<gene>
    <name evidence="3" type="ORF">SAMN05444422_12015</name>
</gene>
<keyword evidence="1" id="KW-0472">Membrane</keyword>
<reference evidence="4" key="1">
    <citation type="submission" date="2016-10" db="EMBL/GenBank/DDBJ databases">
        <authorList>
            <person name="Varghese N."/>
            <person name="Submissions S."/>
        </authorList>
    </citation>
    <scope>NUCLEOTIDE SEQUENCE [LARGE SCALE GENOMIC DNA]</scope>
    <source>
        <strain evidence="4">DSM 13078</strain>
    </source>
</reference>
<feature type="transmembrane region" description="Helical" evidence="1">
    <location>
        <begin position="12"/>
        <end position="36"/>
    </location>
</feature>
<proteinExistence type="predicted"/>
<keyword evidence="1" id="KW-0812">Transmembrane</keyword>
<evidence type="ECO:0000313" key="4">
    <source>
        <dbReference type="Proteomes" id="UP000199161"/>
    </source>
</evidence>
<evidence type="ECO:0000313" key="3">
    <source>
        <dbReference type="EMBL" id="SFC74937.1"/>
    </source>
</evidence>
<keyword evidence="4" id="KW-1185">Reference proteome</keyword>
<dbReference type="InterPro" id="IPR018649">
    <property type="entry name" value="SHOCT"/>
</dbReference>
<organism evidence="3 4">
    <name type="scientific">Natronobacterium haloterrestre</name>
    <name type="common">Halobiforma haloterrestris</name>
    <dbReference type="NCBI Taxonomy" id="148448"/>
    <lineage>
        <taxon>Archaea</taxon>
        <taxon>Methanobacteriati</taxon>
        <taxon>Methanobacteriota</taxon>
        <taxon>Stenosarchaea group</taxon>
        <taxon>Halobacteria</taxon>
        <taxon>Halobacteriales</taxon>
        <taxon>Natrialbaceae</taxon>
        <taxon>Natronobacterium</taxon>
    </lineage>
</organism>
<dbReference type="RefSeq" id="WP_089790084.1">
    <property type="nucleotide sequence ID" value="NZ_FOKW01000020.1"/>
</dbReference>
<evidence type="ECO:0000256" key="1">
    <source>
        <dbReference type="SAM" id="Phobius"/>
    </source>
</evidence>
<dbReference type="Pfam" id="PF09851">
    <property type="entry name" value="SHOCT"/>
    <property type="match status" value="1"/>
</dbReference>
<accession>A0A1I1LNW9</accession>
<feature type="domain" description="SHOCT" evidence="2">
    <location>
        <begin position="93"/>
        <end position="119"/>
    </location>
</feature>
<dbReference type="EMBL" id="FOKW01000020">
    <property type="protein sequence ID" value="SFC74937.1"/>
    <property type="molecule type" value="Genomic_DNA"/>
</dbReference>
<feature type="transmembrane region" description="Helical" evidence="1">
    <location>
        <begin position="56"/>
        <end position="81"/>
    </location>
</feature>
<sequence>MPENTEDTRLVTILLIIFGAFVIFPMFFMGFGMMGFGPMMGGMWGGGMWSDGTIPGWMFIIGILMQLLFLAALVGGGYLIYRVVTGSESGSDQALEELRLAYARGELTDEEYEQRREALQRDTESRQD</sequence>
<evidence type="ECO:0000259" key="2">
    <source>
        <dbReference type="Pfam" id="PF09851"/>
    </source>
</evidence>
<name>A0A1I1LNW9_NATHA</name>
<keyword evidence="1" id="KW-1133">Transmembrane helix</keyword>
<dbReference type="AlphaFoldDB" id="A0A1I1LNW9"/>